<reference evidence="2" key="1">
    <citation type="submission" date="2022-11" db="EMBL/GenBank/DDBJ databases">
        <authorList>
            <person name="Somphong A."/>
            <person name="Phongsopitanun W."/>
        </authorList>
    </citation>
    <scope>NUCLEOTIDE SEQUENCE</scope>
    <source>
        <strain evidence="2">Pm04-4</strain>
    </source>
</reference>
<dbReference type="CDD" id="cd00093">
    <property type="entry name" value="HTH_XRE"/>
    <property type="match status" value="1"/>
</dbReference>
<dbReference type="SMART" id="SM00530">
    <property type="entry name" value="HTH_XRE"/>
    <property type="match status" value="1"/>
</dbReference>
<keyword evidence="3" id="KW-1185">Reference proteome</keyword>
<name>A0ABT4AVN3_9ACTN</name>
<dbReference type="PROSITE" id="PS50943">
    <property type="entry name" value="HTH_CROC1"/>
    <property type="match status" value="1"/>
</dbReference>
<dbReference type="Pfam" id="PF19054">
    <property type="entry name" value="DUF5753"/>
    <property type="match status" value="1"/>
</dbReference>
<dbReference type="Gene3D" id="1.10.260.40">
    <property type="entry name" value="lambda repressor-like DNA-binding domains"/>
    <property type="match status" value="1"/>
</dbReference>
<dbReference type="Proteomes" id="UP001151002">
    <property type="component" value="Unassembled WGS sequence"/>
</dbReference>
<accession>A0ABT4AVN3</accession>
<evidence type="ECO:0000259" key="1">
    <source>
        <dbReference type="PROSITE" id="PS50943"/>
    </source>
</evidence>
<dbReference type="Pfam" id="PF13560">
    <property type="entry name" value="HTH_31"/>
    <property type="match status" value="1"/>
</dbReference>
<feature type="domain" description="HTH cro/C1-type" evidence="1">
    <location>
        <begin position="18"/>
        <end position="73"/>
    </location>
</feature>
<dbReference type="InterPro" id="IPR043917">
    <property type="entry name" value="DUF5753"/>
</dbReference>
<dbReference type="InterPro" id="IPR010982">
    <property type="entry name" value="Lambda_DNA-bd_dom_sf"/>
</dbReference>
<comment type="caution">
    <text evidence="2">The sequence shown here is derived from an EMBL/GenBank/DDBJ whole genome shotgun (WGS) entry which is preliminary data.</text>
</comment>
<proteinExistence type="predicted"/>
<evidence type="ECO:0000313" key="2">
    <source>
        <dbReference type="EMBL" id="MCY1137428.1"/>
    </source>
</evidence>
<evidence type="ECO:0000313" key="3">
    <source>
        <dbReference type="Proteomes" id="UP001151002"/>
    </source>
</evidence>
<dbReference type="EMBL" id="JAPNTZ010000002">
    <property type="protein sequence ID" value="MCY1137428.1"/>
    <property type="molecule type" value="Genomic_DNA"/>
</dbReference>
<gene>
    <name evidence="2" type="ORF">OWR29_05405</name>
</gene>
<dbReference type="RefSeq" id="WP_267561378.1">
    <property type="nucleotide sequence ID" value="NZ_JAPNTZ010000002.1"/>
</dbReference>
<sequence length="309" mass="35534">MAEGELPTVARRRVRIAIREAREAIPLTQAQVAEEMEWSLSKVIRIENGDVSLSINDLRGLMTLLGIRDKARVESLLADARIAKTRKRAAWWEDARFRGNTSDDFRKFLEYEAEATELRSFNVYYVHGPLQTPEYAAALTGPWVDDGTDDSDGVFSQEKIDALVEIRRQRRDAMLRRTDPLKYYFLADQSVFMRPIGGLHIFIPQLEQIVRLAEDGLFQMRMLPFDLAQTIANNGSFELLTVDPLHPDREVMYRENGVEDQIVEQPAEIRRHRKRFNQLWQAAADESDTIAFVRERIKVLGSTSPSPRS</sequence>
<dbReference type="InterPro" id="IPR001387">
    <property type="entry name" value="Cro/C1-type_HTH"/>
</dbReference>
<organism evidence="2 3">
    <name type="scientific">Paractinoplanes pyxinae</name>
    <dbReference type="NCBI Taxonomy" id="2997416"/>
    <lineage>
        <taxon>Bacteria</taxon>
        <taxon>Bacillati</taxon>
        <taxon>Actinomycetota</taxon>
        <taxon>Actinomycetes</taxon>
        <taxon>Micromonosporales</taxon>
        <taxon>Micromonosporaceae</taxon>
        <taxon>Paractinoplanes</taxon>
    </lineage>
</organism>
<protein>
    <submittedName>
        <fullName evidence="2">Helix-turn-helix transcriptional regulator</fullName>
    </submittedName>
</protein>
<dbReference type="SUPFAM" id="SSF47413">
    <property type="entry name" value="lambda repressor-like DNA-binding domains"/>
    <property type="match status" value="1"/>
</dbReference>